<comment type="caution">
    <text evidence="1">The sequence shown here is derived from an EMBL/GenBank/DDBJ whole genome shotgun (WGS) entry which is preliminary data.</text>
</comment>
<protein>
    <submittedName>
        <fullName evidence="1">Uncharacterized protein</fullName>
    </submittedName>
</protein>
<keyword evidence="2" id="KW-1185">Reference proteome</keyword>
<accession>A0AAV8QU30</accession>
<evidence type="ECO:0000313" key="2">
    <source>
        <dbReference type="Proteomes" id="UP001222027"/>
    </source>
</evidence>
<evidence type="ECO:0000313" key="1">
    <source>
        <dbReference type="EMBL" id="KAJ8480494.1"/>
    </source>
</evidence>
<reference evidence="1 2" key="1">
    <citation type="submission" date="2022-12" db="EMBL/GenBank/DDBJ databases">
        <title>Chromosome-scale assembly of the Ensete ventricosum genome.</title>
        <authorList>
            <person name="Dussert Y."/>
            <person name="Stocks J."/>
            <person name="Wendawek A."/>
            <person name="Woldeyes F."/>
            <person name="Nichols R.A."/>
            <person name="Borrell J.S."/>
        </authorList>
    </citation>
    <scope>NUCLEOTIDE SEQUENCE [LARGE SCALE GENOMIC DNA]</scope>
    <source>
        <strain evidence="2">cv. Maze</strain>
        <tissue evidence="1">Seeds</tissue>
    </source>
</reference>
<proteinExistence type="predicted"/>
<dbReference type="AlphaFoldDB" id="A0AAV8QU30"/>
<dbReference type="EMBL" id="JAQQAF010000006">
    <property type="protein sequence ID" value="KAJ8480494.1"/>
    <property type="molecule type" value="Genomic_DNA"/>
</dbReference>
<name>A0AAV8QU30_ENSVE</name>
<sequence>MTIRAAPREGTAWACESQQTRVVPQAIFGSRFALRRTQHYDSHYNAIGRLYIDHSLCCTGVPCSAAPDAPHRSMDRVTDAVLFALSSRRLKAAGLDLPKSTSR</sequence>
<gene>
    <name evidence="1" type="ORF">OPV22_024221</name>
</gene>
<organism evidence="1 2">
    <name type="scientific">Ensete ventricosum</name>
    <name type="common">Abyssinian banana</name>
    <name type="synonym">Musa ensete</name>
    <dbReference type="NCBI Taxonomy" id="4639"/>
    <lineage>
        <taxon>Eukaryota</taxon>
        <taxon>Viridiplantae</taxon>
        <taxon>Streptophyta</taxon>
        <taxon>Embryophyta</taxon>
        <taxon>Tracheophyta</taxon>
        <taxon>Spermatophyta</taxon>
        <taxon>Magnoliopsida</taxon>
        <taxon>Liliopsida</taxon>
        <taxon>Zingiberales</taxon>
        <taxon>Musaceae</taxon>
        <taxon>Ensete</taxon>
    </lineage>
</organism>
<dbReference type="Proteomes" id="UP001222027">
    <property type="component" value="Unassembled WGS sequence"/>
</dbReference>